<dbReference type="Pfam" id="PF00392">
    <property type="entry name" value="GntR"/>
    <property type="match status" value="1"/>
</dbReference>
<dbReference type="InterPro" id="IPR036390">
    <property type="entry name" value="WH_DNA-bd_sf"/>
</dbReference>
<keyword evidence="1" id="KW-0805">Transcription regulation</keyword>
<proteinExistence type="predicted"/>
<evidence type="ECO:0000256" key="3">
    <source>
        <dbReference type="ARBA" id="ARBA00023163"/>
    </source>
</evidence>
<feature type="domain" description="HTH gntR-type" evidence="4">
    <location>
        <begin position="8"/>
        <end position="75"/>
    </location>
</feature>
<dbReference type="RefSeq" id="WP_110715596.1">
    <property type="nucleotide sequence ID" value="NZ_PGFS01000001.1"/>
</dbReference>
<dbReference type="SMART" id="SM00895">
    <property type="entry name" value="FCD"/>
    <property type="match status" value="1"/>
</dbReference>
<accession>A0ABT6I245</accession>
<dbReference type="SUPFAM" id="SSF48008">
    <property type="entry name" value="GntR ligand-binding domain-like"/>
    <property type="match status" value="1"/>
</dbReference>
<organism evidence="5 6">
    <name type="scientific">Salinicola acroporae</name>
    <dbReference type="NCBI Taxonomy" id="1541440"/>
    <lineage>
        <taxon>Bacteria</taxon>
        <taxon>Pseudomonadati</taxon>
        <taxon>Pseudomonadota</taxon>
        <taxon>Gammaproteobacteria</taxon>
        <taxon>Oceanospirillales</taxon>
        <taxon>Halomonadaceae</taxon>
        <taxon>Salinicola</taxon>
    </lineage>
</organism>
<comment type="caution">
    <text evidence="5">The sequence shown here is derived from an EMBL/GenBank/DDBJ whole genome shotgun (WGS) entry which is preliminary data.</text>
</comment>
<evidence type="ECO:0000259" key="4">
    <source>
        <dbReference type="PROSITE" id="PS50949"/>
    </source>
</evidence>
<gene>
    <name evidence="5" type="ORF">CUR86_04225</name>
</gene>
<dbReference type="InterPro" id="IPR000524">
    <property type="entry name" value="Tscrpt_reg_HTH_GntR"/>
</dbReference>
<reference evidence="5" key="2">
    <citation type="submission" date="2017-11" db="EMBL/GenBank/DDBJ databases">
        <authorList>
            <person name="Das S.K."/>
        </authorList>
    </citation>
    <scope>NUCLEOTIDE SEQUENCE</scope>
    <source>
        <strain evidence="5">S4-41</strain>
    </source>
</reference>
<keyword evidence="6" id="KW-1185">Reference proteome</keyword>
<sequence>MATSPKKGNLNAQAFDTLRRDIISCTLKPGTTITEAWLTEHYALGKAAIRHALARLTQQGLTLNQGRLGYTVAPITIKSIRDSYQARRLIEPELCRLAAGRLDGDKLRALRDCSSASYDRNSAAEMIAFSQANHRFHCLIAHAAGNDRLARLIEELSDDHMRIAYVSMVYGQSSEYWNDDHAGIVAALESGCGDEAARLMTEHLASGEEAIMKAILNLPELLETSLSSS</sequence>
<dbReference type="Proteomes" id="UP001162135">
    <property type="component" value="Unassembled WGS sequence"/>
</dbReference>
<dbReference type="EMBL" id="PGFS01000001">
    <property type="protein sequence ID" value="MDH4571748.1"/>
    <property type="molecule type" value="Genomic_DNA"/>
</dbReference>
<dbReference type="SMART" id="SM00345">
    <property type="entry name" value="HTH_GNTR"/>
    <property type="match status" value="1"/>
</dbReference>
<dbReference type="InterPro" id="IPR036388">
    <property type="entry name" value="WH-like_DNA-bd_sf"/>
</dbReference>
<dbReference type="PROSITE" id="PS50949">
    <property type="entry name" value="HTH_GNTR"/>
    <property type="match status" value="1"/>
</dbReference>
<dbReference type="PANTHER" id="PTHR43537">
    <property type="entry name" value="TRANSCRIPTIONAL REGULATOR, GNTR FAMILY"/>
    <property type="match status" value="1"/>
</dbReference>
<protein>
    <recommendedName>
        <fullName evidence="4">HTH gntR-type domain-containing protein</fullName>
    </recommendedName>
</protein>
<keyword evidence="2" id="KW-0238">DNA-binding</keyword>
<dbReference type="InterPro" id="IPR011711">
    <property type="entry name" value="GntR_C"/>
</dbReference>
<evidence type="ECO:0000256" key="1">
    <source>
        <dbReference type="ARBA" id="ARBA00023015"/>
    </source>
</evidence>
<evidence type="ECO:0000313" key="6">
    <source>
        <dbReference type="Proteomes" id="UP001162135"/>
    </source>
</evidence>
<dbReference type="SUPFAM" id="SSF46785">
    <property type="entry name" value="Winged helix' DNA-binding domain"/>
    <property type="match status" value="1"/>
</dbReference>
<dbReference type="InterPro" id="IPR008920">
    <property type="entry name" value="TF_FadR/GntR_C"/>
</dbReference>
<name>A0ABT6I245_9GAMM</name>
<dbReference type="Pfam" id="PF07729">
    <property type="entry name" value="FCD"/>
    <property type="match status" value="1"/>
</dbReference>
<dbReference type="PANTHER" id="PTHR43537:SF45">
    <property type="entry name" value="GNTR FAMILY REGULATORY PROTEIN"/>
    <property type="match status" value="1"/>
</dbReference>
<evidence type="ECO:0000256" key="2">
    <source>
        <dbReference type="ARBA" id="ARBA00023125"/>
    </source>
</evidence>
<keyword evidence="3" id="KW-0804">Transcription</keyword>
<reference evidence="5" key="1">
    <citation type="journal article" date="2015" name="Antonie Van Leeuwenhoek">
        <title>Comparative 16S rRNA signatures and multilocus sequence analysis for the genus Salinicola and description of Salinicola acroporae sp. nov., isolated from coral Acropora digitifera.</title>
        <authorList>
            <person name="Lepcha R.T."/>
            <person name="Poddar A."/>
            <person name="Schumann P."/>
            <person name="Das S.K."/>
        </authorList>
    </citation>
    <scope>NUCLEOTIDE SEQUENCE</scope>
    <source>
        <strain evidence="5">S4-41</strain>
    </source>
</reference>
<dbReference type="Gene3D" id="1.10.10.10">
    <property type="entry name" value="Winged helix-like DNA-binding domain superfamily/Winged helix DNA-binding domain"/>
    <property type="match status" value="1"/>
</dbReference>
<dbReference type="Gene3D" id="1.20.120.530">
    <property type="entry name" value="GntR ligand-binding domain-like"/>
    <property type="match status" value="1"/>
</dbReference>
<evidence type="ECO:0000313" key="5">
    <source>
        <dbReference type="EMBL" id="MDH4571748.1"/>
    </source>
</evidence>